<evidence type="ECO:0000313" key="1">
    <source>
        <dbReference type="EMBL" id="MDF0708842.1"/>
    </source>
</evidence>
<dbReference type="SUPFAM" id="SSF48452">
    <property type="entry name" value="TPR-like"/>
    <property type="match status" value="1"/>
</dbReference>
<protein>
    <submittedName>
        <fullName evidence="1">Uncharacterized protein</fullName>
    </submittedName>
</protein>
<accession>A0ABT5XSG3</accession>
<dbReference type="RefSeq" id="WP_275650638.1">
    <property type="nucleotide sequence ID" value="NZ_JARFVA010000007.1"/>
</dbReference>
<name>A0ABT5XSG3_9FLAO</name>
<comment type="caution">
    <text evidence="1">The sequence shown here is derived from an EMBL/GenBank/DDBJ whole genome shotgun (WGS) entry which is preliminary data.</text>
</comment>
<evidence type="ECO:0000313" key="2">
    <source>
        <dbReference type="Proteomes" id="UP001217083"/>
    </source>
</evidence>
<organism evidence="1 2">
    <name type="scientific">Flagellimonas okinawensis</name>
    <dbReference type="NCBI Taxonomy" id="3031324"/>
    <lineage>
        <taxon>Bacteria</taxon>
        <taxon>Pseudomonadati</taxon>
        <taxon>Bacteroidota</taxon>
        <taxon>Flavobacteriia</taxon>
        <taxon>Flavobacteriales</taxon>
        <taxon>Flavobacteriaceae</taxon>
        <taxon>Flagellimonas</taxon>
    </lineage>
</organism>
<proteinExistence type="predicted"/>
<sequence>MKLKKFQVYTDSLLPHEVILLNGVKQFQDSERDEIFDLIHYNVCSGKPPKEFDENIDKRKYSHLMNWMESKLDGFCTDQYYERLNYFDIRIKTDTISSDEEKELLQLIKQYEPHHFHFIRFYEVVKNYLMFLLVRVRLNDYELIHTFVHDYHDDYVRCKEVSNRMTQATVDIVTDYHNLKISPNSLKWISWLTRLWSEPGLDGYNRYQTLILMSYVALLKEDTLDEVLGYYGELEPRLEDGSYYSKKLLLNYYGNKQLILMKLGHYDLALYYGKLSISEQGNDYIMYLNNYSFNLSKLGRPKEALELLIEARPFARQMSNKYNRTLFISSLMKSYNDNGQYLNSKRYAENRLSIYEKDILEHNWNKFFRTYMETLVHLEEFKQIKKTIRRYNLLDRESQFVKNYVSFSYFKWYLALANHKEGNITETKFLSGIRKEIDRLRATYQIEPSERVTSLLEVSIKRTIL</sequence>
<keyword evidence="2" id="KW-1185">Reference proteome</keyword>
<dbReference type="Proteomes" id="UP001217083">
    <property type="component" value="Unassembled WGS sequence"/>
</dbReference>
<dbReference type="EMBL" id="JARFVA010000007">
    <property type="protein sequence ID" value="MDF0708842.1"/>
    <property type="molecule type" value="Genomic_DNA"/>
</dbReference>
<dbReference type="InterPro" id="IPR011990">
    <property type="entry name" value="TPR-like_helical_dom_sf"/>
</dbReference>
<reference evidence="1 2" key="1">
    <citation type="submission" date="2023-03" db="EMBL/GenBank/DDBJ databases">
        <title>Muricauda XX sp. nov. and Muricauda XXX sp. nov., two novel species isolated from Okinawa Trough.</title>
        <authorList>
            <person name="Cao W."/>
            <person name="Deng X."/>
        </authorList>
    </citation>
    <scope>NUCLEOTIDE SEQUENCE [LARGE SCALE GENOMIC DNA]</scope>
    <source>
        <strain evidence="1 2">81s02</strain>
    </source>
</reference>
<gene>
    <name evidence="1" type="ORF">PY091_16620</name>
</gene>